<evidence type="ECO:0000256" key="1">
    <source>
        <dbReference type="ARBA" id="ARBA00023002"/>
    </source>
</evidence>
<organism evidence="2 3">
    <name type="scientific">Geranomyces variabilis</name>
    <dbReference type="NCBI Taxonomy" id="109894"/>
    <lineage>
        <taxon>Eukaryota</taxon>
        <taxon>Fungi</taxon>
        <taxon>Fungi incertae sedis</taxon>
        <taxon>Chytridiomycota</taxon>
        <taxon>Chytridiomycota incertae sedis</taxon>
        <taxon>Chytridiomycetes</taxon>
        <taxon>Spizellomycetales</taxon>
        <taxon>Powellomycetaceae</taxon>
        <taxon>Geranomyces</taxon>
    </lineage>
</organism>
<dbReference type="AlphaFoldDB" id="A0AAD5TIU5"/>
<dbReference type="Proteomes" id="UP001212152">
    <property type="component" value="Unassembled WGS sequence"/>
</dbReference>
<dbReference type="InterPro" id="IPR052228">
    <property type="entry name" value="Sec_Metab_Biosynth_Oxidored"/>
</dbReference>
<dbReference type="InterPro" id="IPR002347">
    <property type="entry name" value="SDR_fam"/>
</dbReference>
<dbReference type="PANTHER" id="PTHR47534:SF3">
    <property type="entry name" value="ALCOHOL DEHYDROGENASE-LIKE C-TERMINAL DOMAIN-CONTAINING PROTEIN"/>
    <property type="match status" value="1"/>
</dbReference>
<evidence type="ECO:0000313" key="2">
    <source>
        <dbReference type="EMBL" id="KAJ3177784.1"/>
    </source>
</evidence>
<comment type="caution">
    <text evidence="2">The sequence shown here is derived from an EMBL/GenBank/DDBJ whole genome shotgun (WGS) entry which is preliminary data.</text>
</comment>
<proteinExistence type="predicted"/>
<keyword evidence="1" id="KW-0560">Oxidoreductase</keyword>
<dbReference type="Gene3D" id="3.40.50.720">
    <property type="entry name" value="NAD(P)-binding Rossmann-like Domain"/>
    <property type="match status" value="1"/>
</dbReference>
<evidence type="ECO:0008006" key="4">
    <source>
        <dbReference type="Google" id="ProtNLM"/>
    </source>
</evidence>
<dbReference type="PANTHER" id="PTHR47534">
    <property type="entry name" value="YALI0E05731P"/>
    <property type="match status" value="1"/>
</dbReference>
<gene>
    <name evidence="2" type="ORF">HDU87_004306</name>
</gene>
<dbReference type="InterPro" id="IPR036291">
    <property type="entry name" value="NAD(P)-bd_dom_sf"/>
</dbReference>
<evidence type="ECO:0000313" key="3">
    <source>
        <dbReference type="Proteomes" id="UP001212152"/>
    </source>
</evidence>
<sequence>MTVQASEDLSAKNALCVGASQGIGAAVAVQFAKQGASVVVIGRSEGLLKKVVADARAAAPSTDGKVFDYIVADLSSVSGIKAAVKDVEKKFSGKGVQYIVQSQGATPNGVFALNQDGYDKSFTVQVLSRFAFPYLLAKSGTFKEGSVVSVCASGGKGPIDVTDLDFGVAHGRNEYGRGLRDLPKAGNRDSACVDAFTLEFKEQFPKINAAHIFPGVVAGTNALRNWPGPLSTVVGVLSAPLGAVGILHTAPTYAHIPVNYATSGANGLFTRANTPVKADPWIQDPQNRRAIWQALEKMLA</sequence>
<dbReference type="GO" id="GO:0016491">
    <property type="term" value="F:oxidoreductase activity"/>
    <property type="evidence" value="ECO:0007669"/>
    <property type="project" value="UniProtKB-KW"/>
</dbReference>
<dbReference type="Pfam" id="PF00106">
    <property type="entry name" value="adh_short"/>
    <property type="match status" value="1"/>
</dbReference>
<reference evidence="2" key="1">
    <citation type="submission" date="2020-05" db="EMBL/GenBank/DDBJ databases">
        <title>Phylogenomic resolution of chytrid fungi.</title>
        <authorList>
            <person name="Stajich J.E."/>
            <person name="Amses K."/>
            <person name="Simmons R."/>
            <person name="Seto K."/>
            <person name="Myers J."/>
            <person name="Bonds A."/>
            <person name="Quandt C.A."/>
            <person name="Barry K."/>
            <person name="Liu P."/>
            <person name="Grigoriev I."/>
            <person name="Longcore J.E."/>
            <person name="James T.Y."/>
        </authorList>
    </citation>
    <scope>NUCLEOTIDE SEQUENCE</scope>
    <source>
        <strain evidence="2">JEL0379</strain>
    </source>
</reference>
<keyword evidence="3" id="KW-1185">Reference proteome</keyword>
<name>A0AAD5TIU5_9FUNG</name>
<dbReference type="EMBL" id="JADGJQ010000031">
    <property type="protein sequence ID" value="KAJ3177784.1"/>
    <property type="molecule type" value="Genomic_DNA"/>
</dbReference>
<accession>A0AAD5TIU5</accession>
<dbReference type="SUPFAM" id="SSF51735">
    <property type="entry name" value="NAD(P)-binding Rossmann-fold domains"/>
    <property type="match status" value="1"/>
</dbReference>
<protein>
    <recommendedName>
        <fullName evidence="4">NAD(P)-binding protein</fullName>
    </recommendedName>
</protein>